<dbReference type="EMBL" id="AP019304">
    <property type="protein sequence ID" value="BBH09946.1"/>
    <property type="molecule type" value="Genomic_DNA"/>
</dbReference>
<keyword evidence="1" id="KW-0469">Meiosis</keyword>
<evidence type="ECO:0000256" key="1">
    <source>
        <dbReference type="ARBA" id="ARBA00023254"/>
    </source>
</evidence>
<dbReference type="PANTHER" id="PTHR40375:SF2">
    <property type="entry name" value="SPORULATION-SPECIFIC PROTEIN 22"/>
    <property type="match status" value="1"/>
</dbReference>
<dbReference type="InterPro" id="IPR039057">
    <property type="entry name" value="Spo22/ZIP4"/>
</dbReference>
<sequence length="1007" mass="112127">THRCPAQLVPYLERPYLQRRLIVTNSPPKSHIFQNKSSFPSHSLRLYSFEFPPNTDENRRVIDAGAPARPRRLAIAFQSHQHLLSQIESSIKQTENLSPDKLPPDTISADLRRFSTQLSQLAPFPNSLKLLIWKLSYRLWNACVDLSNASSLRSLPPSKAEDHAKLRHVASDLLFLASDVSGVPSPAIKSASFYLKTGLIWHDLRSFDLASLCFERATDIVSKIDIDKLSDDGERKLLLDLNIARSKTAWEIRDRNLAIALLNRAKGLIFGTPDHHKALANQYLAFGKTALAKSEESQDLNDALKLMNEALDLYEKGLREARTRQETVDLKDLRSKTLRFISALHLQKNEFESVIKCVRVLREECESGDHHPSLSVLAMKAWLGLGKYGEAEKELRGMVVNKGIPEGVWVSAVEAYFQAAGTAGAETAKGVFLGLLGRCHVSASSAVRVAHRVIGDVSEGSRVRAKVVAELVSDNRVVALFNGEGAAKQRTAMHAVLWNCGAEHFRSKDYETSTEMFEKAMLYIPFDIESRILRAKGFRVLCLCHLGLSKLDQAHEYINEAEKLDPNIASAFLKLEPNTSCVLLQFKIYLQKKDQNGAIDQIQAMATCLDFTPDFLSLAAHEAVACRALAVAVASLSNLLNFYAPGKSMPATEVVVLRTLVTILTQEPGNELEALKFVKRVHNRASELGSDCFFGTGDVGRRERNWFAVTSWNLGTKTGKEKNYELCGELLRLASEFYGLLADGQAEENMVCKSLILSVSAIIASENQRKTTLSESEVKQALELLDRAGKILKSILPGTQLNGDHQLTTTEPDLYFIYTICAYDIHGRLNDSGSQLKLVQKFTSSKACNPKHLLQIGISASQGPRTNHEVATFALNECLSAFLSSSSPDYQNVALVVRRLIGVTSIHKGDTDDEAVYGMYKQAYRVMVGLKDGEYPTEEGKWLAMTAWNRASLAVRLGQIDVARKWMDVGLQLAKHVPGMETYRACMEDFINDFEKRFCAQMMVKEK</sequence>
<name>A0A4Y1S1U0_PRUDU</name>
<dbReference type="SMART" id="SM00028">
    <property type="entry name" value="TPR"/>
    <property type="match status" value="3"/>
</dbReference>
<organism evidence="3">
    <name type="scientific">Prunus dulcis</name>
    <name type="common">Almond</name>
    <name type="synonym">Amygdalus dulcis</name>
    <dbReference type="NCBI Taxonomy" id="3755"/>
    <lineage>
        <taxon>Eukaryota</taxon>
        <taxon>Viridiplantae</taxon>
        <taxon>Streptophyta</taxon>
        <taxon>Embryophyta</taxon>
        <taxon>Tracheophyta</taxon>
        <taxon>Spermatophyta</taxon>
        <taxon>Magnoliopsida</taxon>
        <taxon>eudicotyledons</taxon>
        <taxon>Gunneridae</taxon>
        <taxon>Pentapetalae</taxon>
        <taxon>rosids</taxon>
        <taxon>fabids</taxon>
        <taxon>Rosales</taxon>
        <taxon>Rosaceae</taxon>
        <taxon>Amygdaloideae</taxon>
        <taxon>Amygdaleae</taxon>
        <taxon>Prunus</taxon>
    </lineage>
</organism>
<dbReference type="InterPro" id="IPR013940">
    <property type="entry name" value="Spo22/ZIP4/TEX11"/>
</dbReference>
<evidence type="ECO:0000313" key="3">
    <source>
        <dbReference type="EMBL" id="BBH09946.1"/>
    </source>
</evidence>
<feature type="non-terminal residue" evidence="3">
    <location>
        <position position="1"/>
    </location>
</feature>
<dbReference type="Pfam" id="PF08631">
    <property type="entry name" value="SPO22"/>
    <property type="match status" value="1"/>
</dbReference>
<dbReference type="PANTHER" id="PTHR40375">
    <property type="entry name" value="SPORULATION-SPECIFIC PROTEIN 22"/>
    <property type="match status" value="1"/>
</dbReference>
<dbReference type="AlphaFoldDB" id="A0A4Y1S1U0"/>
<proteinExistence type="predicted"/>
<dbReference type="InterPro" id="IPR019734">
    <property type="entry name" value="TPR_rpt"/>
</dbReference>
<evidence type="ECO:0000256" key="2">
    <source>
        <dbReference type="ARBA" id="ARBA00031845"/>
    </source>
</evidence>
<reference evidence="3" key="1">
    <citation type="journal article" date="2019" name="Science">
        <title>Mutation of a bHLH transcription factor allowed almond domestication.</title>
        <authorList>
            <person name="Sanchez-Perez R."/>
            <person name="Pavan S."/>
            <person name="Mazzeo R."/>
            <person name="Moldovan C."/>
            <person name="Aiese Cigliano R."/>
            <person name="Del Cueto J."/>
            <person name="Ricciardi F."/>
            <person name="Lotti C."/>
            <person name="Ricciardi L."/>
            <person name="Dicenta F."/>
            <person name="Lopez-Marques R.L."/>
            <person name="Lindberg Moller B."/>
        </authorList>
    </citation>
    <scope>NUCLEOTIDE SEQUENCE</scope>
</reference>
<gene>
    <name evidence="3" type="ORF">Prudu_022604</name>
</gene>
<dbReference type="GO" id="GO:0090173">
    <property type="term" value="P:regulation of synaptonemal complex assembly"/>
    <property type="evidence" value="ECO:0007669"/>
    <property type="project" value="InterPro"/>
</dbReference>
<dbReference type="InterPro" id="IPR011990">
    <property type="entry name" value="TPR-like_helical_dom_sf"/>
</dbReference>
<accession>A0A4Y1S1U0</accession>
<dbReference type="SUPFAM" id="SSF48452">
    <property type="entry name" value="TPR-like"/>
    <property type="match status" value="2"/>
</dbReference>
<protein>
    <recommendedName>
        <fullName evidence="2">Protein ZIP4 homolog</fullName>
    </recommendedName>
</protein>
<dbReference type="GO" id="GO:0051321">
    <property type="term" value="P:meiotic cell cycle"/>
    <property type="evidence" value="ECO:0007669"/>
    <property type="project" value="UniProtKB-KW"/>
</dbReference>
<dbReference type="Gene3D" id="1.25.40.10">
    <property type="entry name" value="Tetratricopeptide repeat domain"/>
    <property type="match status" value="2"/>
</dbReference>